<evidence type="ECO:0000256" key="2">
    <source>
        <dbReference type="ARBA" id="ARBA00022723"/>
    </source>
</evidence>
<keyword evidence="1" id="KW-0645">Protease</keyword>
<proteinExistence type="predicted"/>
<dbReference type="InterPro" id="IPR025657">
    <property type="entry name" value="RadC_JAB"/>
</dbReference>
<evidence type="ECO:0000256" key="3">
    <source>
        <dbReference type="ARBA" id="ARBA00022801"/>
    </source>
</evidence>
<gene>
    <name evidence="7" type="ORF">WJU16_02710</name>
</gene>
<evidence type="ECO:0000313" key="8">
    <source>
        <dbReference type="Proteomes" id="UP001485459"/>
    </source>
</evidence>
<evidence type="ECO:0000256" key="4">
    <source>
        <dbReference type="ARBA" id="ARBA00022833"/>
    </source>
</evidence>
<keyword evidence="8" id="KW-1185">Reference proteome</keyword>
<keyword evidence="3" id="KW-0378">Hydrolase</keyword>
<keyword evidence="5" id="KW-0482">Metalloprotease</keyword>
<evidence type="ECO:0000313" key="7">
    <source>
        <dbReference type="EMBL" id="WZN41946.1"/>
    </source>
</evidence>
<name>A0ABZ2YQA1_9BACT</name>
<evidence type="ECO:0000256" key="1">
    <source>
        <dbReference type="ARBA" id="ARBA00022670"/>
    </source>
</evidence>
<dbReference type="Gene3D" id="3.40.140.10">
    <property type="entry name" value="Cytidine Deaminase, domain 2"/>
    <property type="match status" value="1"/>
</dbReference>
<dbReference type="EMBL" id="CP149822">
    <property type="protein sequence ID" value="WZN41946.1"/>
    <property type="molecule type" value="Genomic_DNA"/>
</dbReference>
<dbReference type="Proteomes" id="UP001485459">
    <property type="component" value="Chromosome"/>
</dbReference>
<accession>A0ABZ2YQA1</accession>
<sequence length="155" mass="17119">MQEQSNVINIVSEISVTFTPSLPPSQCPKISSPKEAHDLFRSNWNMDTFYLQEELKVMFLDHSLHVMGIMTICTGSKTTCNCDLPKLFGAALKASCTKFILAHNHPSGCMKASTADINLTKKVTEGCRLLDLQLLDHQILGDDGYLSMADEGLLL</sequence>
<dbReference type="RefSeq" id="WP_341836789.1">
    <property type="nucleotide sequence ID" value="NZ_CP149822.1"/>
</dbReference>
<organism evidence="7 8">
    <name type="scientific">Chitinophaga pollutisoli</name>
    <dbReference type="NCBI Taxonomy" id="3133966"/>
    <lineage>
        <taxon>Bacteria</taxon>
        <taxon>Pseudomonadati</taxon>
        <taxon>Bacteroidota</taxon>
        <taxon>Chitinophagia</taxon>
        <taxon>Chitinophagales</taxon>
        <taxon>Chitinophagaceae</taxon>
        <taxon>Chitinophaga</taxon>
    </lineage>
</organism>
<dbReference type="PANTHER" id="PTHR30471:SF3">
    <property type="entry name" value="UPF0758 PROTEIN YEES-RELATED"/>
    <property type="match status" value="1"/>
</dbReference>
<reference evidence="8" key="1">
    <citation type="submission" date="2024-03" db="EMBL/GenBank/DDBJ databases">
        <title>Chitinophaga horti sp. nov., isolated from garden soil.</title>
        <authorList>
            <person name="Lee D.S."/>
            <person name="Han D.M."/>
            <person name="Baek J.H."/>
            <person name="Choi D.G."/>
            <person name="Jeon J.H."/>
            <person name="Jeon C.O."/>
        </authorList>
    </citation>
    <scope>NUCLEOTIDE SEQUENCE [LARGE SCALE GENOMIC DNA]</scope>
    <source>
        <strain evidence="8">GPA1</strain>
    </source>
</reference>
<dbReference type="PROSITE" id="PS01302">
    <property type="entry name" value="UPF0758"/>
    <property type="match status" value="1"/>
</dbReference>
<protein>
    <submittedName>
        <fullName evidence="7">JAB domain-containing protein</fullName>
    </submittedName>
</protein>
<dbReference type="InterPro" id="IPR020891">
    <property type="entry name" value="UPF0758_CS"/>
</dbReference>
<keyword evidence="4" id="KW-0862">Zinc</keyword>
<dbReference type="PANTHER" id="PTHR30471">
    <property type="entry name" value="DNA REPAIR PROTEIN RADC"/>
    <property type="match status" value="1"/>
</dbReference>
<evidence type="ECO:0000256" key="5">
    <source>
        <dbReference type="ARBA" id="ARBA00023049"/>
    </source>
</evidence>
<dbReference type="InterPro" id="IPR001405">
    <property type="entry name" value="UPF0758"/>
</dbReference>
<keyword evidence="2" id="KW-0479">Metal-binding</keyword>
<evidence type="ECO:0000259" key="6">
    <source>
        <dbReference type="PROSITE" id="PS50249"/>
    </source>
</evidence>
<dbReference type="PROSITE" id="PS50249">
    <property type="entry name" value="MPN"/>
    <property type="match status" value="1"/>
</dbReference>
<dbReference type="InterPro" id="IPR037518">
    <property type="entry name" value="MPN"/>
</dbReference>
<dbReference type="Pfam" id="PF04002">
    <property type="entry name" value="RadC"/>
    <property type="match status" value="1"/>
</dbReference>
<feature type="domain" description="MPN" evidence="6">
    <location>
        <begin position="29"/>
        <end position="154"/>
    </location>
</feature>